<keyword evidence="1" id="KW-0812">Transmembrane</keyword>
<dbReference type="Proteomes" id="UP000198917">
    <property type="component" value="Unassembled WGS sequence"/>
</dbReference>
<gene>
    <name evidence="2" type="ORF">SAMN05428983_4891</name>
</gene>
<sequence>MKRPTKSPSRAWRPRHLARDPLRIVELAVVICGTIVSAASSYFAWQAAASTAEQARYAQAALTAADMNATFRTYISSWNRICNAITAPEYYLTVGTPVFDADGRLVVSVTNLGFDRASFDIAKYIDRVAGAEDVAKDTLLEFRTFLPTDAFDRTEQAAIIISYFYFSPDYLDDGPDELMTQIVRAAALCRYYTEEQMKWFRDRSYKIQPVISSLFRLDIRYSTKEPPTPRPR</sequence>
<comment type="caution">
    <text evidence="2">The sequence shown here is derived from an EMBL/GenBank/DDBJ whole genome shotgun (WGS) entry which is preliminary data.</text>
</comment>
<evidence type="ECO:0000313" key="3">
    <source>
        <dbReference type="Proteomes" id="UP000198917"/>
    </source>
</evidence>
<proteinExistence type="predicted"/>
<feature type="transmembrane region" description="Helical" evidence="1">
    <location>
        <begin position="21"/>
        <end position="45"/>
    </location>
</feature>
<name>A0A7Z7BSB2_9HYPH</name>
<protein>
    <submittedName>
        <fullName evidence="2">Uncharacterized protein</fullName>
    </submittedName>
</protein>
<dbReference type="RefSeq" id="WP_306019481.1">
    <property type="nucleotide sequence ID" value="NZ_CP132056.1"/>
</dbReference>
<dbReference type="EMBL" id="FNEW01000008">
    <property type="protein sequence ID" value="SDK41182.1"/>
    <property type="molecule type" value="Genomic_DNA"/>
</dbReference>
<evidence type="ECO:0000313" key="2">
    <source>
        <dbReference type="EMBL" id="SDK41182.1"/>
    </source>
</evidence>
<reference evidence="2 3" key="1">
    <citation type="submission" date="2016-10" db="EMBL/GenBank/DDBJ databases">
        <authorList>
            <person name="Varghese N."/>
            <person name="Submissions S."/>
        </authorList>
    </citation>
    <scope>NUCLEOTIDE SEQUENCE [LARGE SCALE GENOMIC DNA]</scope>
    <source>
        <strain evidence="2 3">PDC82</strain>
    </source>
</reference>
<keyword evidence="1" id="KW-0472">Membrane</keyword>
<evidence type="ECO:0000256" key="1">
    <source>
        <dbReference type="SAM" id="Phobius"/>
    </source>
</evidence>
<accession>A0A7Z7BSB2</accession>
<organism evidence="2 3">
    <name type="scientific">Agrobacterium fabrum</name>
    <dbReference type="NCBI Taxonomy" id="1176649"/>
    <lineage>
        <taxon>Bacteria</taxon>
        <taxon>Pseudomonadati</taxon>
        <taxon>Pseudomonadota</taxon>
        <taxon>Alphaproteobacteria</taxon>
        <taxon>Hyphomicrobiales</taxon>
        <taxon>Rhizobiaceae</taxon>
        <taxon>Rhizobium/Agrobacterium group</taxon>
        <taxon>Agrobacterium</taxon>
        <taxon>Agrobacterium tumefaciens complex</taxon>
    </lineage>
</organism>
<dbReference type="AlphaFoldDB" id="A0A7Z7BSB2"/>
<keyword evidence="1" id="KW-1133">Transmembrane helix</keyword>